<dbReference type="InterPro" id="IPR029068">
    <property type="entry name" value="Glyas_Bleomycin-R_OHBP_Dase"/>
</dbReference>
<dbReference type="Gene3D" id="3.10.180.10">
    <property type="entry name" value="2,3-Dihydroxybiphenyl 1,2-Dioxygenase, domain 1"/>
    <property type="match status" value="1"/>
</dbReference>
<keyword evidence="2" id="KW-0808">Transferase</keyword>
<gene>
    <name evidence="2" type="ORF">J2Z20_002998</name>
</gene>
<dbReference type="PROSITE" id="PS51819">
    <property type="entry name" value="VOC"/>
    <property type="match status" value="1"/>
</dbReference>
<accession>A0ABS4H7L8</accession>
<sequence>MIKGLYEAHLPVTDLERAIEFYRSLGLEKAFVYPDVVFMWIEKRRSWLGLWLVEAISEERNPSFFPGHGRHLAFQIDFEDLLQAMEWLREKGIQPIPFEHFKPTEPVARPHQLNASIYFEDPDGNQLELICNLPTNYLSEPEEVVYFSELKVKE</sequence>
<dbReference type="EC" id="2.5.1.18" evidence="2"/>
<dbReference type="Proteomes" id="UP001519273">
    <property type="component" value="Unassembled WGS sequence"/>
</dbReference>
<comment type="caution">
    <text evidence="2">The sequence shown here is derived from an EMBL/GenBank/DDBJ whole genome shotgun (WGS) entry which is preliminary data.</text>
</comment>
<keyword evidence="3" id="KW-1185">Reference proteome</keyword>
<evidence type="ECO:0000313" key="2">
    <source>
        <dbReference type="EMBL" id="MBP1938080.1"/>
    </source>
</evidence>
<reference evidence="2 3" key="1">
    <citation type="submission" date="2021-03" db="EMBL/GenBank/DDBJ databases">
        <title>Genomic Encyclopedia of Type Strains, Phase IV (KMG-IV): sequencing the most valuable type-strain genomes for metagenomic binning, comparative biology and taxonomic classification.</title>
        <authorList>
            <person name="Goeker M."/>
        </authorList>
    </citation>
    <scope>NUCLEOTIDE SEQUENCE [LARGE SCALE GENOMIC DNA]</scope>
    <source>
        <strain evidence="2 3">DSM 23491</strain>
    </source>
</reference>
<dbReference type="SUPFAM" id="SSF54593">
    <property type="entry name" value="Glyoxalase/Bleomycin resistance protein/Dihydroxybiphenyl dioxygenase"/>
    <property type="match status" value="1"/>
</dbReference>
<dbReference type="RefSeq" id="WP_209851907.1">
    <property type="nucleotide sequence ID" value="NZ_CBCRVE010000004.1"/>
</dbReference>
<dbReference type="EMBL" id="JAGGKP010000010">
    <property type="protein sequence ID" value="MBP1938080.1"/>
    <property type="molecule type" value="Genomic_DNA"/>
</dbReference>
<organism evidence="2 3">
    <name type="scientific">Paenibacillus sediminis</name>
    <dbReference type="NCBI Taxonomy" id="664909"/>
    <lineage>
        <taxon>Bacteria</taxon>
        <taxon>Bacillati</taxon>
        <taxon>Bacillota</taxon>
        <taxon>Bacilli</taxon>
        <taxon>Bacillales</taxon>
        <taxon>Paenibacillaceae</taxon>
        <taxon>Paenibacillus</taxon>
    </lineage>
</organism>
<name>A0ABS4H7L8_9BACL</name>
<feature type="domain" description="VOC" evidence="1">
    <location>
        <begin position="4"/>
        <end position="132"/>
    </location>
</feature>
<dbReference type="Pfam" id="PF00903">
    <property type="entry name" value="Glyoxalase"/>
    <property type="match status" value="1"/>
</dbReference>
<evidence type="ECO:0000259" key="1">
    <source>
        <dbReference type="PROSITE" id="PS51819"/>
    </source>
</evidence>
<dbReference type="InterPro" id="IPR037523">
    <property type="entry name" value="VOC_core"/>
</dbReference>
<proteinExistence type="predicted"/>
<dbReference type="InterPro" id="IPR004360">
    <property type="entry name" value="Glyas_Fos-R_dOase_dom"/>
</dbReference>
<protein>
    <submittedName>
        <fullName evidence="2">Glutathione S-transferase</fullName>
        <ecNumber evidence="2">2.5.1.18</ecNumber>
    </submittedName>
</protein>
<dbReference type="CDD" id="cd06587">
    <property type="entry name" value="VOC"/>
    <property type="match status" value="1"/>
</dbReference>
<dbReference type="GO" id="GO:0004364">
    <property type="term" value="F:glutathione transferase activity"/>
    <property type="evidence" value="ECO:0007669"/>
    <property type="project" value="UniProtKB-EC"/>
</dbReference>
<evidence type="ECO:0000313" key="3">
    <source>
        <dbReference type="Proteomes" id="UP001519273"/>
    </source>
</evidence>